<evidence type="ECO:0000313" key="2">
    <source>
        <dbReference type="Proteomes" id="UP000295414"/>
    </source>
</evidence>
<keyword evidence="2" id="KW-1185">Reference proteome</keyword>
<dbReference type="AlphaFoldDB" id="A0A4R3NBL2"/>
<sequence length="465" mass="50421">MTLLSATSAANRFGLGARPGELQRIDPDPRGWLLAQLGPAPAPAALAGLPSSADYLGQYRRLQQMRRQARQSGDGDAKAAQMQAGQLLRQGLQRELLLRQQVAATADDGFRERLVRFWSNHFAISVDKRVAALFAAPMEREAIRPHVNGRFADLLLAVERHPGMLLYLDNAQSVGDDSRAALLAERRRQRNGQGGRRGLNENLAREILELHTLGVDAGYTQQDVTEFARAITGWSVDPNAGGSDAFRFRPAAHEPGARRVFGKTYRQDGERQGVAILHDLAVHPATARHVSLKLARHFVGDDPPPALVQRMARAWVDSEGDLPSVYRVLLDDPAAWQPGARKFKNPDDFCLSALRACGLGVESDLALGLRLQAQLGQPLFQPRSPAGFGDVAADWGGPDALFKRVQAAQALANRLPDTGTTPLALGQAALGEALDAQTATALRRAESIQQGVALLLASPAFQWRT</sequence>
<dbReference type="OrthoDB" id="9772295at2"/>
<reference evidence="1 2" key="1">
    <citation type="submission" date="2019-03" db="EMBL/GenBank/DDBJ databases">
        <title>Genomic Encyclopedia of Type Strains, Phase IV (KMG-IV): sequencing the most valuable type-strain genomes for metagenomic binning, comparative biology and taxonomic classification.</title>
        <authorList>
            <person name="Goeker M."/>
        </authorList>
    </citation>
    <scope>NUCLEOTIDE SEQUENCE [LARGE SCALE GENOMIC DNA]</scope>
    <source>
        <strain evidence="1 2">DSM 13605</strain>
    </source>
</reference>
<name>A0A4R3NBL2_9GAMM</name>
<comment type="caution">
    <text evidence="1">The sequence shown here is derived from an EMBL/GenBank/DDBJ whole genome shotgun (WGS) entry which is preliminary data.</text>
</comment>
<gene>
    <name evidence="1" type="ORF">EDC34_101512</name>
</gene>
<proteinExistence type="predicted"/>
<dbReference type="Proteomes" id="UP000295414">
    <property type="component" value="Unassembled WGS sequence"/>
</dbReference>
<dbReference type="RefSeq" id="WP_114960081.1">
    <property type="nucleotide sequence ID" value="NZ_MSZW01000008.1"/>
</dbReference>
<evidence type="ECO:0000313" key="1">
    <source>
        <dbReference type="EMBL" id="TCT26184.1"/>
    </source>
</evidence>
<protein>
    <submittedName>
        <fullName evidence="1">Uncharacterized protein (DUF1800 family)</fullName>
    </submittedName>
</protein>
<accession>A0A4R3NBL2</accession>
<dbReference type="Pfam" id="PF08811">
    <property type="entry name" value="DUF1800"/>
    <property type="match status" value="1"/>
</dbReference>
<dbReference type="EMBL" id="SMAP01000001">
    <property type="protein sequence ID" value="TCT26184.1"/>
    <property type="molecule type" value="Genomic_DNA"/>
</dbReference>
<dbReference type="InterPro" id="IPR014917">
    <property type="entry name" value="DUF1800"/>
</dbReference>
<organism evidence="1 2">
    <name type="scientific">Thermomonas haemolytica</name>
    <dbReference type="NCBI Taxonomy" id="141949"/>
    <lineage>
        <taxon>Bacteria</taxon>
        <taxon>Pseudomonadati</taxon>
        <taxon>Pseudomonadota</taxon>
        <taxon>Gammaproteobacteria</taxon>
        <taxon>Lysobacterales</taxon>
        <taxon>Lysobacteraceae</taxon>
        <taxon>Thermomonas</taxon>
    </lineage>
</organism>